<dbReference type="Gene3D" id="3.10.490.10">
    <property type="entry name" value="Gamma-glutamyl cyclotransferase-like"/>
    <property type="match status" value="1"/>
</dbReference>
<dbReference type="GO" id="GO:0061929">
    <property type="term" value="F:gamma-glutamylaminecyclotransferase activity"/>
    <property type="evidence" value="ECO:0007669"/>
    <property type="project" value="InterPro"/>
</dbReference>
<sequence length="201" mass="22799">MEEMGNQPGIGPVTNSNINQPTPPFPIPFIYSIIYASTAEVSSKKHRIFVYGTLKKGLRNHYLMKDKNNGEAMFISEARLSHPYPLIAEMIGDKMAEEIGINNQVVPFLLPKMPPNRPDNIVVGELYEVDSSMCAVLDKLEEHPIWYLRTPTQCILTGTPSDKFPGLSKGSTVDCEVYFYNKTDLTPEWYSRPYISDYQEN</sequence>
<dbReference type="GO" id="GO:0005829">
    <property type="term" value="C:cytosol"/>
    <property type="evidence" value="ECO:0007669"/>
    <property type="project" value="TreeGrafter"/>
</dbReference>
<organism evidence="5">
    <name type="scientific">Amphimedon queenslandica</name>
    <name type="common">Sponge</name>
    <dbReference type="NCBI Taxonomy" id="400682"/>
    <lineage>
        <taxon>Eukaryota</taxon>
        <taxon>Metazoa</taxon>
        <taxon>Porifera</taxon>
        <taxon>Demospongiae</taxon>
        <taxon>Heteroscleromorpha</taxon>
        <taxon>Haplosclerida</taxon>
        <taxon>Niphatidae</taxon>
        <taxon>Amphimedon</taxon>
    </lineage>
</organism>
<feature type="domain" description="Gamma-glutamylcyclotransferase AIG2-like" evidence="4">
    <location>
        <begin position="48"/>
        <end position="182"/>
    </location>
</feature>
<accession>A0A1X7V7W6</accession>
<evidence type="ECO:0000259" key="4">
    <source>
        <dbReference type="Pfam" id="PF06094"/>
    </source>
</evidence>
<name>A0A1X7V7W6_AMPQE</name>
<evidence type="ECO:0000256" key="1">
    <source>
        <dbReference type="ARBA" id="ARBA00008861"/>
    </source>
</evidence>
<evidence type="ECO:0000313" key="5">
    <source>
        <dbReference type="EnsemblMetazoa" id="Aqu2.1.36385_001"/>
    </source>
</evidence>
<proteinExistence type="inferred from homology"/>
<feature type="active site" description="Proton acceptor" evidence="2">
    <location>
        <position position="141"/>
    </location>
</feature>
<dbReference type="Pfam" id="PF06094">
    <property type="entry name" value="GGACT"/>
    <property type="match status" value="1"/>
</dbReference>
<protein>
    <recommendedName>
        <fullName evidence="3">Gamma-glutamylcyclotransferase family protein</fullName>
    </recommendedName>
</protein>
<dbReference type="SUPFAM" id="SSF110857">
    <property type="entry name" value="Gamma-glutamyl cyclotransferase-like"/>
    <property type="match status" value="1"/>
</dbReference>
<dbReference type="STRING" id="400682.A0A1X7V7W6"/>
<dbReference type="InterPro" id="IPR036568">
    <property type="entry name" value="GGCT-like_sf"/>
</dbReference>
<dbReference type="InParanoid" id="A0A1X7V7W6"/>
<dbReference type="InterPro" id="IPR009288">
    <property type="entry name" value="AIG2-like_dom"/>
</dbReference>
<dbReference type="PANTHER" id="PTHR12510">
    <property type="entry name" value="TROPONIN C-AKIN-1 PROTEIN"/>
    <property type="match status" value="1"/>
</dbReference>
<evidence type="ECO:0000256" key="3">
    <source>
        <dbReference type="RuleBase" id="RU367036"/>
    </source>
</evidence>
<dbReference type="InterPro" id="IPR013024">
    <property type="entry name" value="GGCT-like"/>
</dbReference>
<dbReference type="EnsemblMetazoa" id="Aqu2.1.36385_001">
    <property type="protein sequence ID" value="Aqu2.1.36385_001"/>
    <property type="gene ID" value="Aqu2.1.36385"/>
</dbReference>
<dbReference type="InterPro" id="IPR039126">
    <property type="entry name" value="GGACT"/>
</dbReference>
<dbReference type="PANTHER" id="PTHR12510:SF4">
    <property type="entry name" value="GAMMA-GLUTAMYLAMINECYCLOTRANSFERASE"/>
    <property type="match status" value="1"/>
</dbReference>
<dbReference type="eggNOG" id="KOG4450">
    <property type="taxonomic scope" value="Eukaryota"/>
</dbReference>
<reference evidence="5" key="1">
    <citation type="submission" date="2017-05" db="UniProtKB">
        <authorList>
            <consortium name="EnsemblMetazoa"/>
        </authorList>
    </citation>
    <scope>IDENTIFICATION</scope>
</reference>
<dbReference type="AlphaFoldDB" id="A0A1X7V7W6"/>
<dbReference type="CDD" id="cd06661">
    <property type="entry name" value="GGCT_like"/>
    <property type="match status" value="1"/>
</dbReference>
<comment type="similarity">
    <text evidence="1 3">Belongs to the gamma-glutamylcyclotransferase family.</text>
</comment>
<dbReference type="OMA" id="MPPNRPD"/>
<dbReference type="OrthoDB" id="113620at2759"/>
<evidence type="ECO:0000256" key="2">
    <source>
        <dbReference type="PIRSR" id="PIRSR639126-1"/>
    </source>
</evidence>